<dbReference type="PANTHER" id="PTHR31293">
    <property type="entry name" value="RNI-LIKE SUPERFAMILY PROTEIN"/>
    <property type="match status" value="1"/>
</dbReference>
<dbReference type="RefSeq" id="XP_019095547.1">
    <property type="nucleotide sequence ID" value="XM_019240002.1"/>
</dbReference>
<dbReference type="PANTHER" id="PTHR31293:SF12">
    <property type="entry name" value="RNI-LIKE SUPERFAMILY PROTEIN"/>
    <property type="match status" value="1"/>
</dbReference>
<keyword evidence="1" id="KW-1185">Reference proteome</keyword>
<reference evidence="2 3" key="3">
    <citation type="submission" date="2025-05" db="UniProtKB">
        <authorList>
            <consortium name="RefSeq"/>
        </authorList>
    </citation>
    <scope>IDENTIFICATION</scope>
    <source>
        <tissue evidence="2 3">Leaf</tissue>
    </source>
</reference>
<gene>
    <name evidence="2 3" type="primary">LOC104760884</name>
</gene>
<evidence type="ECO:0000313" key="2">
    <source>
        <dbReference type="RefSeq" id="XP_010482182.1"/>
    </source>
</evidence>
<dbReference type="InterPro" id="IPR055294">
    <property type="entry name" value="FBL60-like"/>
</dbReference>
<name>A0ABM1R959_CAMSA</name>
<reference evidence="1" key="1">
    <citation type="journal article" date="1997" name="Nucleic Acids Res.">
        <title>tRNAscan-SE: a program for improved detection of transfer RNA genes in genomic sequence.</title>
        <authorList>
            <person name="Lowe T.M."/>
            <person name="Eddy S.R."/>
        </authorList>
    </citation>
    <scope>NUCLEOTIDE SEQUENCE [LARGE SCALE GENOMIC DNA]</scope>
    <source>
        <strain evidence="1">r\DH55</strain>
    </source>
</reference>
<dbReference type="Proteomes" id="UP000694864">
    <property type="component" value="Chromosome 18"/>
</dbReference>
<dbReference type="RefSeq" id="XP_010482182.1">
    <property type="nucleotide sequence ID" value="XM_010483880.2"/>
</dbReference>
<sequence>MAVRYQQVSFDSLVEARIGLRVTHDVRAILQGYKNVCYLSSKETSNVTNFLTGVHNVKILYLSVDILQVFCCCPDTVPVFNNLIHLTIETKRERQWKPLPAILKNCPNLVDCITYIHLDVGRRTGAYTNIVVSMREWSLVLAYHQVRSRF</sequence>
<evidence type="ECO:0000313" key="1">
    <source>
        <dbReference type="Proteomes" id="UP000694864"/>
    </source>
</evidence>
<accession>A0ABM1R959</accession>
<evidence type="ECO:0000313" key="3">
    <source>
        <dbReference type="RefSeq" id="XP_019095547.1"/>
    </source>
</evidence>
<organism evidence="1 3">
    <name type="scientific">Camelina sativa</name>
    <name type="common">False flax</name>
    <name type="synonym">Myagrum sativum</name>
    <dbReference type="NCBI Taxonomy" id="90675"/>
    <lineage>
        <taxon>Eukaryota</taxon>
        <taxon>Viridiplantae</taxon>
        <taxon>Streptophyta</taxon>
        <taxon>Embryophyta</taxon>
        <taxon>Tracheophyta</taxon>
        <taxon>Spermatophyta</taxon>
        <taxon>Magnoliopsida</taxon>
        <taxon>eudicotyledons</taxon>
        <taxon>Gunneridae</taxon>
        <taxon>Pentapetalae</taxon>
        <taxon>rosids</taxon>
        <taxon>malvids</taxon>
        <taxon>Brassicales</taxon>
        <taxon>Brassicaceae</taxon>
        <taxon>Camelineae</taxon>
        <taxon>Camelina</taxon>
    </lineage>
</organism>
<dbReference type="GeneID" id="104760884"/>
<reference evidence="1" key="2">
    <citation type="journal article" date="2014" name="Nat. Commun.">
        <title>The emerging biofuel crop Camelina sativa retains a highly undifferentiated hexaploid genome structure.</title>
        <authorList>
            <person name="Kagale S."/>
            <person name="Koh C."/>
            <person name="Nixon J."/>
            <person name="Bollina V."/>
            <person name="Clarke W.E."/>
            <person name="Tuteja R."/>
            <person name="Spillane C."/>
            <person name="Robinson S.J."/>
            <person name="Links M.G."/>
            <person name="Clarke C."/>
            <person name="Higgins E.E."/>
            <person name="Huebert T."/>
            <person name="Sharpe A.G."/>
            <person name="Parkin I.A."/>
        </authorList>
    </citation>
    <scope>NUCLEOTIDE SEQUENCE [LARGE SCALE GENOMIC DNA]</scope>
    <source>
        <strain evidence="1">r\DH55</strain>
    </source>
</reference>
<protein>
    <submittedName>
        <fullName evidence="2 3">F-box/LRR-repeat protein At5g41630</fullName>
    </submittedName>
</protein>
<proteinExistence type="predicted"/>